<keyword evidence="2" id="KW-1185">Reference proteome</keyword>
<organism evidence="1 2">
    <name type="scientific">Lysinibacillus tabacifolii</name>
    <dbReference type="NCBI Taxonomy" id="1173107"/>
    <lineage>
        <taxon>Bacteria</taxon>
        <taxon>Bacillati</taxon>
        <taxon>Bacillota</taxon>
        <taxon>Bacilli</taxon>
        <taxon>Bacillales</taxon>
        <taxon>Bacillaceae</taxon>
        <taxon>Lysinibacillus</taxon>
    </lineage>
</organism>
<reference evidence="1 2" key="1">
    <citation type="submission" date="2019-04" db="EMBL/GenBank/DDBJ databases">
        <title>Lysinibacillus genome sequencing.</title>
        <authorList>
            <person name="Dunlap C."/>
        </authorList>
    </citation>
    <scope>NUCLEOTIDE SEQUENCE [LARGE SCALE GENOMIC DNA]</scope>
    <source>
        <strain evidence="1 2">KCTC 33042</strain>
    </source>
</reference>
<gene>
    <name evidence="1" type="ORF">FC748_08190</name>
</gene>
<dbReference type="Proteomes" id="UP000308330">
    <property type="component" value="Unassembled WGS sequence"/>
</dbReference>
<name>A0ABY2T0N5_9BACI</name>
<dbReference type="EMBL" id="SZPT01000002">
    <property type="protein sequence ID" value="TKI49111.1"/>
    <property type="molecule type" value="Genomic_DNA"/>
</dbReference>
<comment type="caution">
    <text evidence="1">The sequence shown here is derived from an EMBL/GenBank/DDBJ whole genome shotgun (WGS) entry which is preliminary data.</text>
</comment>
<proteinExistence type="predicted"/>
<evidence type="ECO:0000313" key="2">
    <source>
        <dbReference type="Proteomes" id="UP000308330"/>
    </source>
</evidence>
<protein>
    <submittedName>
        <fullName evidence="1">Uncharacterized protein</fullName>
    </submittedName>
</protein>
<evidence type="ECO:0000313" key="1">
    <source>
        <dbReference type="EMBL" id="TKI49111.1"/>
    </source>
</evidence>
<sequence length="33" mass="3924">MQSAYNESFVAPSLSVHRIEIYYEKYKTIQISQ</sequence>
<accession>A0ABY2T0N5</accession>